<feature type="binding site" evidence="9">
    <location>
        <position position="89"/>
    </location>
    <ligand>
        <name>5-phospho-alpha-D-ribose 1-diphosphate</name>
        <dbReference type="ChEBI" id="CHEBI:58017"/>
    </ligand>
</feature>
<dbReference type="Pfam" id="PF02885">
    <property type="entry name" value="Glycos_trans_3N"/>
    <property type="match status" value="1"/>
</dbReference>
<evidence type="ECO:0000259" key="10">
    <source>
        <dbReference type="Pfam" id="PF00591"/>
    </source>
</evidence>
<dbReference type="GO" id="GO:0000162">
    <property type="term" value="P:L-tryptophan biosynthetic process"/>
    <property type="evidence" value="ECO:0007669"/>
    <property type="project" value="UniProtKB-UniRule"/>
</dbReference>
<protein>
    <recommendedName>
        <fullName evidence="9">Anthranilate phosphoribosyltransferase</fullName>
        <ecNumber evidence="9">2.4.2.18</ecNumber>
    </recommendedName>
</protein>
<dbReference type="InterPro" id="IPR005940">
    <property type="entry name" value="Anthranilate_Pribosyl_Tfrase"/>
</dbReference>
<dbReference type="Proteomes" id="UP000564885">
    <property type="component" value="Unassembled WGS sequence"/>
</dbReference>
<keyword evidence="4 9" id="KW-0808">Transferase</keyword>
<evidence type="ECO:0000256" key="5">
    <source>
        <dbReference type="ARBA" id="ARBA00022822"/>
    </source>
</evidence>
<feature type="binding site" evidence="9">
    <location>
        <position position="81"/>
    </location>
    <ligand>
        <name>anthranilate</name>
        <dbReference type="ChEBI" id="CHEBI:16567"/>
        <label>1</label>
    </ligand>
</feature>
<comment type="caution">
    <text evidence="12">The sequence shown here is derived from an EMBL/GenBank/DDBJ whole genome shotgun (WGS) entry which is preliminary data.</text>
</comment>
<feature type="binding site" evidence="9">
    <location>
        <begin position="109"/>
        <end position="117"/>
    </location>
    <ligand>
        <name>5-phospho-alpha-D-ribose 1-diphosphate</name>
        <dbReference type="ChEBI" id="CHEBI:58017"/>
    </ligand>
</feature>
<keyword evidence="9" id="KW-0479">Metal-binding</keyword>
<comment type="subunit">
    <text evidence="9">Homodimer.</text>
</comment>
<dbReference type="EMBL" id="JABEPP010000002">
    <property type="protein sequence ID" value="NNM72142.1"/>
    <property type="molecule type" value="Genomic_DNA"/>
</dbReference>
<keyword evidence="3 9" id="KW-0328">Glycosyltransferase</keyword>
<comment type="catalytic activity">
    <reaction evidence="7 9">
        <text>N-(5-phospho-beta-D-ribosyl)anthranilate + diphosphate = 5-phospho-alpha-D-ribose 1-diphosphate + anthranilate</text>
        <dbReference type="Rhea" id="RHEA:11768"/>
        <dbReference type="ChEBI" id="CHEBI:16567"/>
        <dbReference type="ChEBI" id="CHEBI:18277"/>
        <dbReference type="ChEBI" id="CHEBI:33019"/>
        <dbReference type="ChEBI" id="CHEBI:58017"/>
        <dbReference type="EC" id="2.4.2.18"/>
    </reaction>
</comment>
<dbReference type="RefSeq" id="WP_171217639.1">
    <property type="nucleotide sequence ID" value="NZ_JABEPP010000002.1"/>
</dbReference>
<dbReference type="InterPro" id="IPR035902">
    <property type="entry name" value="Nuc_phospho_transferase"/>
</dbReference>
<evidence type="ECO:0000256" key="2">
    <source>
        <dbReference type="ARBA" id="ARBA00022605"/>
    </source>
</evidence>
<comment type="function">
    <text evidence="9">Catalyzes the transfer of the phosphoribosyl group of 5-phosphorylribose-1-pyrophosphate (PRPP) to anthranilate to yield N-(5'-phosphoribosyl)-anthranilate (PRA).</text>
</comment>
<feature type="domain" description="Glycosyl transferase family 3" evidence="10">
    <location>
        <begin position="76"/>
        <end position="324"/>
    </location>
</feature>
<dbReference type="FunFam" id="3.40.1030.10:FF:000002">
    <property type="entry name" value="Anthranilate phosphoribosyltransferase"/>
    <property type="match status" value="1"/>
</dbReference>
<evidence type="ECO:0000313" key="13">
    <source>
        <dbReference type="Proteomes" id="UP000564885"/>
    </source>
</evidence>
<evidence type="ECO:0000256" key="7">
    <source>
        <dbReference type="ARBA" id="ARBA00052328"/>
    </source>
</evidence>
<dbReference type="SUPFAM" id="SSF47648">
    <property type="entry name" value="Nucleoside phosphorylase/phosphoribosyltransferase N-terminal domain"/>
    <property type="match status" value="1"/>
</dbReference>
<evidence type="ECO:0000256" key="1">
    <source>
        <dbReference type="ARBA" id="ARBA00004907"/>
    </source>
</evidence>
<comment type="similarity">
    <text evidence="8">In the C-terminal section; belongs to the anthranilate phosphoribosyltransferase family.</text>
</comment>
<reference evidence="12 13" key="1">
    <citation type="submission" date="2020-04" db="EMBL/GenBank/DDBJ databases">
        <title>Enterovirga sp. isolate from soil.</title>
        <authorList>
            <person name="Chea S."/>
            <person name="Kim D.-U."/>
        </authorList>
    </citation>
    <scope>NUCLEOTIDE SEQUENCE [LARGE SCALE GENOMIC DNA]</scope>
    <source>
        <strain evidence="12 13">DB1703</strain>
    </source>
</reference>
<dbReference type="Gene3D" id="3.40.1030.10">
    <property type="entry name" value="Nucleoside phosphorylase/phosphoribosyltransferase catalytic domain"/>
    <property type="match status" value="1"/>
</dbReference>
<dbReference type="Gene3D" id="1.20.970.10">
    <property type="entry name" value="Transferase, Pyrimidine Nucleoside Phosphorylase, Chain C"/>
    <property type="match status" value="1"/>
</dbReference>
<dbReference type="PANTHER" id="PTHR43285">
    <property type="entry name" value="ANTHRANILATE PHOSPHORIBOSYLTRANSFERASE"/>
    <property type="match status" value="1"/>
</dbReference>
<dbReference type="PANTHER" id="PTHR43285:SF2">
    <property type="entry name" value="ANTHRANILATE PHOSPHORIBOSYLTRANSFERASE"/>
    <property type="match status" value="1"/>
</dbReference>
<dbReference type="AlphaFoldDB" id="A0A849HYF5"/>
<dbReference type="SUPFAM" id="SSF52418">
    <property type="entry name" value="Nucleoside phosphorylase/phosphoribosyltransferase catalytic domain"/>
    <property type="match status" value="1"/>
</dbReference>
<sequence length="340" mass="35097">MDSFKPYLAKVATGAALTREEAREAFETLLSGEVTPAQAGGFLMALRVRGEALPEIIGAVEAMRGRMLRVTAPAGAIDIVGTGGDGSGSYNISSLAAIIAAGAGVTVAKHGNRAASSKSGAADVLGALGVRLGLDPRGLERCLAEARLCFMFAQTHHASMRHVAPARVELGTRTLFNLLGPLANPAGVRRQVLGVFSSAWLEPLTRALGELGSERVWAVHGSDGLDEITTTGPTEVVALENGSIRSFTITPEEVGIARARPEDLKGADPEHNARELRAVLDGERTPYRDVAVLNAAAALVVAGQADDLREGVAQAAASVDGGAAKAALERLVTVSNDGSP</sequence>
<feature type="binding site" evidence="9">
    <location>
        <begin position="84"/>
        <end position="85"/>
    </location>
    <ligand>
        <name>5-phospho-alpha-D-ribose 1-diphosphate</name>
        <dbReference type="ChEBI" id="CHEBI:58017"/>
    </ligand>
</feature>
<comment type="cofactor">
    <cofactor evidence="9">
        <name>Mg(2+)</name>
        <dbReference type="ChEBI" id="CHEBI:18420"/>
    </cofactor>
    <text evidence="9">Binds 2 magnesium ions per monomer.</text>
</comment>
<gene>
    <name evidence="9 12" type="primary">trpD</name>
    <name evidence="12" type="ORF">HJG44_07000</name>
</gene>
<keyword evidence="2 9" id="KW-0028">Amino-acid biosynthesis</keyword>
<evidence type="ECO:0000313" key="12">
    <source>
        <dbReference type="EMBL" id="NNM72142.1"/>
    </source>
</evidence>
<dbReference type="GO" id="GO:0000287">
    <property type="term" value="F:magnesium ion binding"/>
    <property type="evidence" value="ECO:0007669"/>
    <property type="project" value="UniProtKB-UniRule"/>
</dbReference>
<evidence type="ECO:0000256" key="3">
    <source>
        <dbReference type="ARBA" id="ARBA00022676"/>
    </source>
</evidence>
<dbReference type="EC" id="2.4.2.18" evidence="9"/>
<keyword evidence="6 9" id="KW-0057">Aromatic amino acid biosynthesis</keyword>
<name>A0A849HYF5_9HYPH</name>
<feature type="binding site" evidence="9">
    <location>
        <begin position="91"/>
        <end position="94"/>
    </location>
    <ligand>
        <name>5-phospho-alpha-D-ribose 1-diphosphate</name>
        <dbReference type="ChEBI" id="CHEBI:58017"/>
    </ligand>
</feature>
<comment type="caution">
    <text evidence="9">Lacks conserved residue(s) required for the propagation of feature annotation.</text>
</comment>
<dbReference type="GO" id="GO:0004048">
    <property type="term" value="F:anthranilate phosphoribosyltransferase activity"/>
    <property type="evidence" value="ECO:0007669"/>
    <property type="project" value="UniProtKB-UniRule"/>
</dbReference>
<dbReference type="Pfam" id="PF00591">
    <property type="entry name" value="Glycos_transf_3"/>
    <property type="match status" value="1"/>
</dbReference>
<dbReference type="NCBIfam" id="TIGR01245">
    <property type="entry name" value="trpD"/>
    <property type="match status" value="1"/>
</dbReference>
<feature type="binding site" evidence="9">
    <location>
        <position position="81"/>
    </location>
    <ligand>
        <name>5-phospho-alpha-D-ribose 1-diphosphate</name>
        <dbReference type="ChEBI" id="CHEBI:58017"/>
    </ligand>
</feature>
<feature type="binding site" evidence="9">
    <location>
        <position position="93"/>
    </location>
    <ligand>
        <name>Mg(2+)</name>
        <dbReference type="ChEBI" id="CHEBI:18420"/>
        <label>1</label>
    </ligand>
</feature>
<evidence type="ECO:0000256" key="8">
    <source>
        <dbReference type="ARBA" id="ARBA00061188"/>
    </source>
</evidence>
<dbReference type="GO" id="GO:0005829">
    <property type="term" value="C:cytosol"/>
    <property type="evidence" value="ECO:0007669"/>
    <property type="project" value="TreeGrafter"/>
</dbReference>
<dbReference type="InterPro" id="IPR000312">
    <property type="entry name" value="Glycosyl_Trfase_fam3"/>
</dbReference>
<feature type="binding site" evidence="9">
    <location>
        <position position="112"/>
    </location>
    <ligand>
        <name>anthranilate</name>
        <dbReference type="ChEBI" id="CHEBI:16567"/>
        <label>1</label>
    </ligand>
</feature>
<keyword evidence="13" id="KW-1185">Reference proteome</keyword>
<evidence type="ECO:0000256" key="9">
    <source>
        <dbReference type="HAMAP-Rule" id="MF_00211"/>
    </source>
</evidence>
<dbReference type="UniPathway" id="UPA00035">
    <property type="reaction ID" value="UER00041"/>
</dbReference>
<organism evidence="12 13">
    <name type="scientific">Enterovirga aerilata</name>
    <dbReference type="NCBI Taxonomy" id="2730920"/>
    <lineage>
        <taxon>Bacteria</taxon>
        <taxon>Pseudomonadati</taxon>
        <taxon>Pseudomonadota</taxon>
        <taxon>Alphaproteobacteria</taxon>
        <taxon>Hyphomicrobiales</taxon>
        <taxon>Methylobacteriaceae</taxon>
        <taxon>Enterovirga</taxon>
    </lineage>
</organism>
<feature type="binding site" evidence="9">
    <location>
        <position position="226"/>
    </location>
    <ligand>
        <name>Mg(2+)</name>
        <dbReference type="ChEBI" id="CHEBI:18420"/>
        <label>2</label>
    </ligand>
</feature>
<proteinExistence type="inferred from homology"/>
<feature type="binding site" evidence="9">
    <location>
        <position position="227"/>
    </location>
    <ligand>
        <name>Mg(2+)</name>
        <dbReference type="ChEBI" id="CHEBI:18420"/>
        <label>1</label>
    </ligand>
</feature>
<evidence type="ECO:0000256" key="6">
    <source>
        <dbReference type="ARBA" id="ARBA00023141"/>
    </source>
</evidence>
<evidence type="ECO:0000259" key="11">
    <source>
        <dbReference type="Pfam" id="PF02885"/>
    </source>
</evidence>
<dbReference type="InterPro" id="IPR017459">
    <property type="entry name" value="Glycosyl_Trfase_fam3_N_dom"/>
</dbReference>
<feature type="binding site" evidence="9">
    <location>
        <position position="121"/>
    </location>
    <ligand>
        <name>5-phospho-alpha-D-ribose 1-diphosphate</name>
        <dbReference type="ChEBI" id="CHEBI:58017"/>
    </ligand>
</feature>
<feature type="binding site" evidence="9">
    <location>
        <position position="227"/>
    </location>
    <ligand>
        <name>Mg(2+)</name>
        <dbReference type="ChEBI" id="CHEBI:18420"/>
        <label>2</label>
    </ligand>
</feature>
<comment type="pathway">
    <text evidence="1 9">Amino-acid biosynthesis; L-tryptophan biosynthesis; L-tryptophan from chorismate: step 2/5.</text>
</comment>
<evidence type="ECO:0000256" key="4">
    <source>
        <dbReference type="ARBA" id="ARBA00022679"/>
    </source>
</evidence>
<dbReference type="InterPro" id="IPR036320">
    <property type="entry name" value="Glycosyl_Trfase_fam3_N_dom_sf"/>
</dbReference>
<feature type="domain" description="Glycosyl transferase family 3 N-terminal" evidence="11">
    <location>
        <begin position="5"/>
        <end position="65"/>
    </location>
</feature>
<comment type="similarity">
    <text evidence="9">Belongs to the anthranilate phosphoribosyltransferase family.</text>
</comment>
<accession>A0A849HYF5</accession>
<dbReference type="HAMAP" id="MF_00211">
    <property type="entry name" value="TrpD"/>
    <property type="match status" value="1"/>
</dbReference>
<keyword evidence="5 9" id="KW-0822">Tryptophan biosynthesis</keyword>
<feature type="binding site" evidence="9">
    <location>
        <position position="167"/>
    </location>
    <ligand>
        <name>anthranilate</name>
        <dbReference type="ChEBI" id="CHEBI:16567"/>
        <label>2</label>
    </ligand>
</feature>
<keyword evidence="9" id="KW-0460">Magnesium</keyword>